<dbReference type="InterPro" id="IPR010617">
    <property type="entry name" value="TMEM175-like"/>
</dbReference>
<feature type="transmembrane region" description="Helical" evidence="13">
    <location>
        <begin position="109"/>
        <end position="128"/>
    </location>
</feature>
<evidence type="ECO:0000256" key="7">
    <source>
        <dbReference type="ARBA" id="ARBA00022958"/>
    </source>
</evidence>
<dbReference type="RefSeq" id="WP_376979346.1">
    <property type="nucleotide sequence ID" value="NZ_JBHLSV010000006.1"/>
</dbReference>
<dbReference type="EMBL" id="JBHLSV010000006">
    <property type="protein sequence ID" value="MFC0673626.1"/>
    <property type="molecule type" value="Genomic_DNA"/>
</dbReference>
<feature type="transmembrane region" description="Helical" evidence="13">
    <location>
        <begin position="174"/>
        <end position="194"/>
    </location>
</feature>
<keyword evidence="11" id="KW-0407">Ion channel</keyword>
<evidence type="ECO:0000256" key="6">
    <source>
        <dbReference type="ARBA" id="ARBA00022826"/>
    </source>
</evidence>
<comment type="caution">
    <text evidence="14">The sequence shown here is derived from an EMBL/GenBank/DDBJ whole genome shotgun (WGS) entry which is preliminary data.</text>
</comment>
<keyword evidence="10 13" id="KW-0472">Membrane</keyword>
<evidence type="ECO:0000256" key="5">
    <source>
        <dbReference type="ARBA" id="ARBA00022692"/>
    </source>
</evidence>
<evidence type="ECO:0000313" key="15">
    <source>
        <dbReference type="Proteomes" id="UP001589793"/>
    </source>
</evidence>
<evidence type="ECO:0000256" key="2">
    <source>
        <dbReference type="ARBA" id="ARBA00006920"/>
    </source>
</evidence>
<keyword evidence="3" id="KW-0813">Transport</keyword>
<feature type="transmembrane region" description="Helical" evidence="13">
    <location>
        <begin position="32"/>
        <end position="50"/>
    </location>
</feature>
<keyword evidence="6" id="KW-0631">Potassium channel</keyword>
<reference evidence="14 15" key="1">
    <citation type="submission" date="2024-09" db="EMBL/GenBank/DDBJ databases">
        <authorList>
            <person name="Sun Q."/>
            <person name="Mori K."/>
        </authorList>
    </citation>
    <scope>NUCLEOTIDE SEQUENCE [LARGE SCALE GENOMIC DNA]</scope>
    <source>
        <strain evidence="14 15">CICC 10874</strain>
    </source>
</reference>
<proteinExistence type="inferred from homology"/>
<evidence type="ECO:0000256" key="10">
    <source>
        <dbReference type="ARBA" id="ARBA00023136"/>
    </source>
</evidence>
<keyword evidence="4" id="KW-0633">Potassium transport</keyword>
<evidence type="ECO:0000256" key="4">
    <source>
        <dbReference type="ARBA" id="ARBA00022538"/>
    </source>
</evidence>
<keyword evidence="15" id="KW-1185">Reference proteome</keyword>
<comment type="catalytic activity">
    <reaction evidence="12">
        <text>K(+)(in) = K(+)(out)</text>
        <dbReference type="Rhea" id="RHEA:29463"/>
        <dbReference type="ChEBI" id="CHEBI:29103"/>
    </reaction>
</comment>
<comment type="subcellular location">
    <subcellularLocation>
        <location evidence="1">Membrane</location>
        <topology evidence="1">Multi-pass membrane protein</topology>
    </subcellularLocation>
</comment>
<name>A0ABV6R9G6_9MICO</name>
<evidence type="ECO:0000313" key="14">
    <source>
        <dbReference type="EMBL" id="MFC0673626.1"/>
    </source>
</evidence>
<evidence type="ECO:0000256" key="12">
    <source>
        <dbReference type="ARBA" id="ARBA00034430"/>
    </source>
</evidence>
<keyword evidence="8 13" id="KW-1133">Transmembrane helix</keyword>
<feature type="transmembrane region" description="Helical" evidence="13">
    <location>
        <begin position="134"/>
        <end position="153"/>
    </location>
</feature>
<dbReference type="PANTHER" id="PTHR31462:SF5">
    <property type="entry name" value="ENDOSOMAL_LYSOSOMAL PROTON CHANNEL TMEM175"/>
    <property type="match status" value="1"/>
</dbReference>
<evidence type="ECO:0000256" key="13">
    <source>
        <dbReference type="SAM" id="Phobius"/>
    </source>
</evidence>
<evidence type="ECO:0000256" key="1">
    <source>
        <dbReference type="ARBA" id="ARBA00004141"/>
    </source>
</evidence>
<protein>
    <submittedName>
        <fullName evidence="14">TMEM175 family protein</fullName>
    </submittedName>
</protein>
<evidence type="ECO:0000256" key="8">
    <source>
        <dbReference type="ARBA" id="ARBA00022989"/>
    </source>
</evidence>
<evidence type="ECO:0000256" key="11">
    <source>
        <dbReference type="ARBA" id="ARBA00023303"/>
    </source>
</evidence>
<gene>
    <name evidence="14" type="ORF">ACFFF6_06635</name>
</gene>
<dbReference type="PANTHER" id="PTHR31462">
    <property type="entry name" value="ENDOSOMAL/LYSOSOMAL POTASSIUM CHANNEL TMEM175"/>
    <property type="match status" value="1"/>
</dbReference>
<accession>A0ABV6R9G6</accession>
<dbReference type="Pfam" id="PF06736">
    <property type="entry name" value="TMEM175"/>
    <property type="match status" value="1"/>
</dbReference>
<comment type="similarity">
    <text evidence="2">Belongs to the TMEM175 family.</text>
</comment>
<feature type="transmembrane region" description="Helical" evidence="13">
    <location>
        <begin position="70"/>
        <end position="88"/>
    </location>
</feature>
<keyword evidence="5 13" id="KW-0812">Transmembrane</keyword>
<evidence type="ECO:0000256" key="3">
    <source>
        <dbReference type="ARBA" id="ARBA00022448"/>
    </source>
</evidence>
<keyword evidence="9" id="KW-0406">Ion transport</keyword>
<sequence>MTPAVEPPPAGPAAVIASAEARTVFSAERAKAFVDAVVAIAMTLLILPLMESVGEAAGEELTAGAWLSEHVGQLISFLLSFLLIAMFWNRHHHLFAGVDQVTQRLLHITMLWMLTIVWMPVATALSGQMPSGPLVTALYIGTMIATCLTMLLTRAYLHRHPELHAIDAAQLRRGTLIDAAMALLFALALLIAILAPVIGYFALFLLMLVGPLQRLLARTPLGR</sequence>
<dbReference type="Proteomes" id="UP001589793">
    <property type="component" value="Unassembled WGS sequence"/>
</dbReference>
<keyword evidence="7" id="KW-0630">Potassium</keyword>
<evidence type="ECO:0000256" key="9">
    <source>
        <dbReference type="ARBA" id="ARBA00023065"/>
    </source>
</evidence>
<organism evidence="14 15">
    <name type="scientific">Brachybacterium hainanense</name>
    <dbReference type="NCBI Taxonomy" id="1541174"/>
    <lineage>
        <taxon>Bacteria</taxon>
        <taxon>Bacillati</taxon>
        <taxon>Actinomycetota</taxon>
        <taxon>Actinomycetes</taxon>
        <taxon>Micrococcales</taxon>
        <taxon>Dermabacteraceae</taxon>
        <taxon>Brachybacterium</taxon>
    </lineage>
</organism>